<name>A0A9W9PKQ9_9EURO</name>
<evidence type="ECO:0000313" key="3">
    <source>
        <dbReference type="EMBL" id="KAJ5249210.1"/>
    </source>
</evidence>
<dbReference type="EMBL" id="JAPQKS010000001">
    <property type="protein sequence ID" value="KAJ5249210.1"/>
    <property type="molecule type" value="Genomic_DNA"/>
</dbReference>
<protein>
    <submittedName>
        <fullName evidence="3">Uncharacterized protein</fullName>
    </submittedName>
</protein>
<proteinExistence type="predicted"/>
<dbReference type="GeneID" id="83197261"/>
<accession>A0A9W9PKQ9</accession>
<sequence>MGAGSSKPEATGSSKHVFSSRSRKHRVTTVEDHCDLSFLTCLDADTPGRIVLLNLEADMNSRRSNSPVQFSSNLVEALQTTSETDSSRAKSLELEIQNRVAEELKRLHEREKQTLAEIEKRLAEAKDTGSIPISAATAPVAPAPSGYGMGSLNLDAPRIPFAGREYDTPRGRANRRYRAIRFLGPRALRNRLDGRRKLLELDEGVAKAQTDVVGCLRLNDRRPLDCWKEVEAFKREVAKMEAAFVDRIVG</sequence>
<dbReference type="Proteomes" id="UP001150941">
    <property type="component" value="Unassembled WGS sequence"/>
</dbReference>
<dbReference type="InterPro" id="IPR012471">
    <property type="entry name" value="DUF1690"/>
</dbReference>
<keyword evidence="1" id="KW-0175">Coiled coil</keyword>
<dbReference type="OrthoDB" id="5544375at2759"/>
<evidence type="ECO:0000256" key="2">
    <source>
        <dbReference type="SAM" id="MobiDB-lite"/>
    </source>
</evidence>
<organism evidence="3 4">
    <name type="scientific">Penicillium chermesinum</name>
    <dbReference type="NCBI Taxonomy" id="63820"/>
    <lineage>
        <taxon>Eukaryota</taxon>
        <taxon>Fungi</taxon>
        <taxon>Dikarya</taxon>
        <taxon>Ascomycota</taxon>
        <taxon>Pezizomycotina</taxon>
        <taxon>Eurotiomycetes</taxon>
        <taxon>Eurotiomycetidae</taxon>
        <taxon>Eurotiales</taxon>
        <taxon>Aspergillaceae</taxon>
        <taxon>Penicillium</taxon>
    </lineage>
</organism>
<feature type="compositionally biased region" description="Polar residues" evidence="2">
    <location>
        <begin position="11"/>
        <end position="20"/>
    </location>
</feature>
<evidence type="ECO:0000256" key="1">
    <source>
        <dbReference type="SAM" id="Coils"/>
    </source>
</evidence>
<dbReference type="RefSeq" id="XP_058335989.1">
    <property type="nucleotide sequence ID" value="XM_058469958.1"/>
</dbReference>
<reference evidence="3" key="2">
    <citation type="journal article" date="2023" name="IMA Fungus">
        <title>Comparative genomic study of the Penicillium genus elucidates a diverse pangenome and 15 lateral gene transfer events.</title>
        <authorList>
            <person name="Petersen C."/>
            <person name="Sorensen T."/>
            <person name="Nielsen M.R."/>
            <person name="Sondergaard T.E."/>
            <person name="Sorensen J.L."/>
            <person name="Fitzpatrick D.A."/>
            <person name="Frisvad J.C."/>
            <person name="Nielsen K.L."/>
        </authorList>
    </citation>
    <scope>NUCLEOTIDE SEQUENCE</scope>
    <source>
        <strain evidence="3">IBT 19713</strain>
    </source>
</reference>
<reference evidence="3" key="1">
    <citation type="submission" date="2022-11" db="EMBL/GenBank/DDBJ databases">
        <authorList>
            <person name="Petersen C."/>
        </authorList>
    </citation>
    <scope>NUCLEOTIDE SEQUENCE</scope>
    <source>
        <strain evidence="3">IBT 19713</strain>
    </source>
</reference>
<dbReference type="Pfam" id="PF07956">
    <property type="entry name" value="DUF1690"/>
    <property type="match status" value="2"/>
</dbReference>
<evidence type="ECO:0000313" key="4">
    <source>
        <dbReference type="Proteomes" id="UP001150941"/>
    </source>
</evidence>
<keyword evidence="4" id="KW-1185">Reference proteome</keyword>
<comment type="caution">
    <text evidence="3">The sequence shown here is derived from an EMBL/GenBank/DDBJ whole genome shotgun (WGS) entry which is preliminary data.</text>
</comment>
<feature type="region of interest" description="Disordered" evidence="2">
    <location>
        <begin position="1"/>
        <end position="24"/>
    </location>
</feature>
<dbReference type="AlphaFoldDB" id="A0A9W9PKQ9"/>
<feature type="coiled-coil region" evidence="1">
    <location>
        <begin position="94"/>
        <end position="128"/>
    </location>
</feature>
<gene>
    <name evidence="3" type="ORF">N7468_000661</name>
</gene>